<dbReference type="Pfam" id="PF00092">
    <property type="entry name" value="VWA"/>
    <property type="match status" value="2"/>
</dbReference>
<protein>
    <submittedName>
        <fullName evidence="10">Cartilage matrix protein-like isoform X1</fullName>
    </submittedName>
</protein>
<name>A0A8B8B6M8_CRAVI</name>
<keyword evidence="2" id="KW-0964">Secreted</keyword>
<keyword evidence="9" id="KW-1185">Reference proteome</keyword>
<evidence type="ECO:0000313" key="10">
    <source>
        <dbReference type="RefSeq" id="XP_022298369.1"/>
    </source>
</evidence>
<evidence type="ECO:0000313" key="9">
    <source>
        <dbReference type="Proteomes" id="UP000694844"/>
    </source>
</evidence>
<dbReference type="RefSeq" id="XP_022298369.1">
    <property type="nucleotide sequence ID" value="XM_022442661.1"/>
</dbReference>
<dbReference type="Gene3D" id="3.40.50.410">
    <property type="entry name" value="von Willebrand factor, type A domain"/>
    <property type="match status" value="2"/>
</dbReference>
<keyword evidence="4" id="KW-0677">Repeat</keyword>
<evidence type="ECO:0000256" key="2">
    <source>
        <dbReference type="ARBA" id="ARBA00022525"/>
    </source>
</evidence>
<dbReference type="PANTHER" id="PTHR24020:SF20">
    <property type="entry name" value="PH DOMAIN-CONTAINING PROTEIN"/>
    <property type="match status" value="1"/>
</dbReference>
<dbReference type="InterPro" id="IPR050525">
    <property type="entry name" value="ECM_Assembly_Org"/>
</dbReference>
<feature type="domain" description="VWFA" evidence="8">
    <location>
        <begin position="49"/>
        <end position="222"/>
    </location>
</feature>
<reference evidence="9" key="1">
    <citation type="submission" date="2024-06" db="UniProtKB">
        <authorList>
            <consortium name="RefSeq"/>
        </authorList>
    </citation>
    <scope>NUCLEOTIDE SEQUENCE [LARGE SCALE GENOMIC DNA]</scope>
</reference>
<evidence type="ECO:0000256" key="5">
    <source>
        <dbReference type="ARBA" id="ARBA00023180"/>
    </source>
</evidence>
<gene>
    <name evidence="10" type="primary">LOC111107424</name>
</gene>
<organism evidence="9 10">
    <name type="scientific">Crassostrea virginica</name>
    <name type="common">Eastern oyster</name>
    <dbReference type="NCBI Taxonomy" id="6565"/>
    <lineage>
        <taxon>Eukaryota</taxon>
        <taxon>Metazoa</taxon>
        <taxon>Spiralia</taxon>
        <taxon>Lophotrochozoa</taxon>
        <taxon>Mollusca</taxon>
        <taxon>Bivalvia</taxon>
        <taxon>Autobranchia</taxon>
        <taxon>Pteriomorphia</taxon>
        <taxon>Ostreida</taxon>
        <taxon>Ostreoidea</taxon>
        <taxon>Ostreidae</taxon>
        <taxon>Crassostrea</taxon>
    </lineage>
</organism>
<dbReference type="InterPro" id="IPR036465">
    <property type="entry name" value="vWFA_dom_sf"/>
</dbReference>
<feature type="chain" id="PRO_5034924192" evidence="7">
    <location>
        <begin position="18"/>
        <end position="583"/>
    </location>
</feature>
<dbReference type="OrthoDB" id="6132182at2759"/>
<dbReference type="FunFam" id="3.40.50.410:FF:000004">
    <property type="entry name" value="collagen alpha-6(VI) chain"/>
    <property type="match status" value="1"/>
</dbReference>
<dbReference type="Proteomes" id="UP000694844">
    <property type="component" value="Chromosome 1"/>
</dbReference>
<dbReference type="PRINTS" id="PR00453">
    <property type="entry name" value="VWFADOMAIN"/>
</dbReference>
<dbReference type="InterPro" id="IPR002035">
    <property type="entry name" value="VWF_A"/>
</dbReference>
<feature type="signal peptide" evidence="7">
    <location>
        <begin position="1"/>
        <end position="17"/>
    </location>
</feature>
<evidence type="ECO:0000256" key="1">
    <source>
        <dbReference type="ARBA" id="ARBA00004613"/>
    </source>
</evidence>
<keyword evidence="3 7" id="KW-0732">Signal</keyword>
<reference evidence="10" key="2">
    <citation type="submission" date="2025-08" db="UniProtKB">
        <authorList>
            <consortium name="RefSeq"/>
        </authorList>
    </citation>
    <scope>IDENTIFICATION</scope>
    <source>
        <tissue evidence="10">Whole sample</tissue>
    </source>
</reference>
<dbReference type="PANTHER" id="PTHR24020">
    <property type="entry name" value="COLLAGEN ALPHA"/>
    <property type="match status" value="1"/>
</dbReference>
<evidence type="ECO:0000256" key="6">
    <source>
        <dbReference type="SAM" id="MobiDB-lite"/>
    </source>
</evidence>
<evidence type="ECO:0000259" key="8">
    <source>
        <dbReference type="PROSITE" id="PS50234"/>
    </source>
</evidence>
<dbReference type="SUPFAM" id="SSF53300">
    <property type="entry name" value="vWA-like"/>
    <property type="match status" value="2"/>
</dbReference>
<dbReference type="AlphaFoldDB" id="A0A8B8B6M8"/>
<feature type="domain" description="VWFA" evidence="8">
    <location>
        <begin position="291"/>
        <end position="466"/>
    </location>
</feature>
<sequence>MLTYFFLLGFISPGVRGFLFSHFDQTTQRPWYLTHTTHTSNLCRGTQMDVVFLLDSSGSEGSSNFHDQLGFVQSFVREFDIGPSNVQVSVVTFSTSVVENFNLKRYHSKSDLLRAVGSVQYLGGNTHTDEAIQFVTQHSFTTLAGDRPKAPDVLIVMTDGKSHSTSDTKHAADSAHRAGIKCFAIGIGSGVSTTELENIASDHQHVFRVSSFSVLSRIQSDLAAKTCQGVTSHPVLTTETPLSTGNNVCLNGASNCAAYGRSACTAYVAWAREMCSLFCGYCTACSMRPVDVVFLLDSSSSEGRTNFHKLLTFVQTFVQKFSIGPSDMQVSVVTFSTTVVENFNLKASTSKEAVLRAIDKIQYLSRTPDIGNAIRFVYQHSFSSSSGDRFDAPNVMILITDGHSVSRSPSSTLLVAALAHQAGIHSFVIGVGGRVLGQELRGIASDPQYVFQTSTFDELSRLQTTLSTTTCEAVKRLSPSTTSTRSPVSTTPRQTSTSTTTTTSSAVTVSGIPCPECDQNLNCTWNRVCYHGEVCLIRQYENTPFTVHCSENGQLTLKIIARMKCPIARGTINLHAARIQAGP</sequence>
<dbReference type="GO" id="GO:0005576">
    <property type="term" value="C:extracellular region"/>
    <property type="evidence" value="ECO:0007669"/>
    <property type="project" value="UniProtKB-SubCell"/>
</dbReference>
<dbReference type="PROSITE" id="PS50234">
    <property type="entry name" value="VWFA"/>
    <property type="match status" value="2"/>
</dbReference>
<feature type="compositionally biased region" description="Low complexity" evidence="6">
    <location>
        <begin position="478"/>
        <end position="504"/>
    </location>
</feature>
<dbReference type="SMART" id="SM00327">
    <property type="entry name" value="VWA"/>
    <property type="match status" value="2"/>
</dbReference>
<dbReference type="KEGG" id="cvn:111107424"/>
<dbReference type="CDD" id="cd01472">
    <property type="entry name" value="vWA_collagen"/>
    <property type="match status" value="2"/>
</dbReference>
<evidence type="ECO:0000256" key="3">
    <source>
        <dbReference type="ARBA" id="ARBA00022729"/>
    </source>
</evidence>
<evidence type="ECO:0000256" key="4">
    <source>
        <dbReference type="ARBA" id="ARBA00022737"/>
    </source>
</evidence>
<accession>A0A8B8B6M8</accession>
<feature type="region of interest" description="Disordered" evidence="6">
    <location>
        <begin position="476"/>
        <end position="504"/>
    </location>
</feature>
<comment type="subcellular location">
    <subcellularLocation>
        <location evidence="1">Secreted</location>
    </subcellularLocation>
</comment>
<dbReference type="GeneID" id="111107424"/>
<evidence type="ECO:0000256" key="7">
    <source>
        <dbReference type="SAM" id="SignalP"/>
    </source>
</evidence>
<keyword evidence="5" id="KW-0325">Glycoprotein</keyword>
<proteinExistence type="predicted"/>